<reference evidence="4" key="1">
    <citation type="submission" date="2023-10" db="EMBL/GenBank/DDBJ databases">
        <title>Chromosome-level genome of the transformable northern wattle, Acacia crassicarpa.</title>
        <authorList>
            <person name="Massaro I."/>
            <person name="Sinha N.R."/>
            <person name="Poethig S."/>
            <person name="Leichty A.R."/>
        </authorList>
    </citation>
    <scope>NUCLEOTIDE SEQUENCE</scope>
    <source>
        <strain evidence="4">Acra3RX</strain>
        <tissue evidence="4">Leaf</tissue>
    </source>
</reference>
<evidence type="ECO:0000256" key="1">
    <source>
        <dbReference type="ARBA" id="ARBA00005474"/>
    </source>
</evidence>
<evidence type="ECO:0000256" key="2">
    <source>
        <dbReference type="SAM" id="MobiDB-lite"/>
    </source>
</evidence>
<evidence type="ECO:0000259" key="3">
    <source>
        <dbReference type="PROSITE" id="PS50891"/>
    </source>
</evidence>
<dbReference type="Pfam" id="PF03195">
    <property type="entry name" value="LOB"/>
    <property type="match status" value="1"/>
</dbReference>
<dbReference type="Proteomes" id="UP001293593">
    <property type="component" value="Unassembled WGS sequence"/>
</dbReference>
<comment type="caution">
    <text evidence="4">The sequence shown here is derived from an EMBL/GenBank/DDBJ whole genome shotgun (WGS) entry which is preliminary data.</text>
</comment>
<feature type="domain" description="LOB" evidence="3">
    <location>
        <begin position="18"/>
        <end position="119"/>
    </location>
</feature>
<name>A0AAE1JF19_9FABA</name>
<dbReference type="PROSITE" id="PS50891">
    <property type="entry name" value="LOB"/>
    <property type="match status" value="1"/>
</dbReference>
<dbReference type="PANTHER" id="PTHR31301">
    <property type="entry name" value="LOB DOMAIN-CONTAINING PROTEIN 4-RELATED"/>
    <property type="match status" value="1"/>
</dbReference>
<evidence type="ECO:0000313" key="4">
    <source>
        <dbReference type="EMBL" id="KAK4269241.1"/>
    </source>
</evidence>
<organism evidence="4 5">
    <name type="scientific">Acacia crassicarpa</name>
    <name type="common">northern wattle</name>
    <dbReference type="NCBI Taxonomy" id="499986"/>
    <lineage>
        <taxon>Eukaryota</taxon>
        <taxon>Viridiplantae</taxon>
        <taxon>Streptophyta</taxon>
        <taxon>Embryophyta</taxon>
        <taxon>Tracheophyta</taxon>
        <taxon>Spermatophyta</taxon>
        <taxon>Magnoliopsida</taxon>
        <taxon>eudicotyledons</taxon>
        <taxon>Gunneridae</taxon>
        <taxon>Pentapetalae</taxon>
        <taxon>rosids</taxon>
        <taxon>fabids</taxon>
        <taxon>Fabales</taxon>
        <taxon>Fabaceae</taxon>
        <taxon>Caesalpinioideae</taxon>
        <taxon>mimosoid clade</taxon>
        <taxon>Acacieae</taxon>
        <taxon>Acacia</taxon>
    </lineage>
</organism>
<dbReference type="AlphaFoldDB" id="A0AAE1JF19"/>
<evidence type="ECO:0000313" key="5">
    <source>
        <dbReference type="Proteomes" id="UP001293593"/>
    </source>
</evidence>
<comment type="similarity">
    <text evidence="1">Belongs to the LOB domain-containing protein family.</text>
</comment>
<dbReference type="EMBL" id="JAWXYG010000006">
    <property type="protein sequence ID" value="KAK4269241.1"/>
    <property type="molecule type" value="Genomic_DNA"/>
</dbReference>
<protein>
    <recommendedName>
        <fullName evidence="3">LOB domain-containing protein</fullName>
    </recommendedName>
</protein>
<accession>A0AAE1JF19</accession>
<proteinExistence type="inferred from homology"/>
<dbReference type="PANTHER" id="PTHR31301:SF67">
    <property type="entry name" value="LOB DOMAIN-CONTAINING PROTEIN 22"/>
    <property type="match status" value="1"/>
</dbReference>
<sequence length="255" mass="29618">MNVVRNTTNNNTINNHNQACAACKYQRKKCAPDCILAPYFPHDRQRQFLNAHRLFGVRNITRIIENYNDHLRDEAMRSIIYQSDMRAADPVGGCYRHVKELMAQIQYLEAELVFVRQQLAVFRAQARHHHHPNVHEIVDTTPNHSSLYSPNNVIAPVLSPVSYYQYLQQQQEPMHMAVVNNSHQDHRRNNNDNDNVPSNLNLDDVNYWLAQDPMSLSFQNKNGGGERIGFVEDELDNDHKPSLSSLLNMDRDDRF</sequence>
<dbReference type="InterPro" id="IPR004883">
    <property type="entry name" value="LOB"/>
</dbReference>
<keyword evidence="5" id="KW-1185">Reference proteome</keyword>
<gene>
    <name evidence="4" type="ORF">QN277_022427</name>
</gene>
<feature type="region of interest" description="Disordered" evidence="2">
    <location>
        <begin position="236"/>
        <end position="255"/>
    </location>
</feature>